<evidence type="ECO:0000256" key="1">
    <source>
        <dbReference type="SAM" id="SignalP"/>
    </source>
</evidence>
<evidence type="ECO:0000313" key="4">
    <source>
        <dbReference type="Proteomes" id="UP001259572"/>
    </source>
</evidence>
<keyword evidence="1" id="KW-0732">Signal</keyword>
<dbReference type="InterPro" id="IPR031304">
    <property type="entry name" value="SLT_2"/>
</dbReference>
<dbReference type="InterPro" id="IPR043426">
    <property type="entry name" value="MltB-like"/>
</dbReference>
<dbReference type="Gene3D" id="1.10.530.10">
    <property type="match status" value="1"/>
</dbReference>
<dbReference type="CDD" id="cd13399">
    <property type="entry name" value="Slt35-like"/>
    <property type="match status" value="1"/>
</dbReference>
<dbReference type="SUPFAM" id="SSF53955">
    <property type="entry name" value="Lysozyme-like"/>
    <property type="match status" value="1"/>
</dbReference>
<feature type="domain" description="Transglycosylase SLT" evidence="2">
    <location>
        <begin position="39"/>
        <end position="348"/>
    </location>
</feature>
<evidence type="ECO:0000313" key="3">
    <source>
        <dbReference type="EMBL" id="MDT9597667.1"/>
    </source>
</evidence>
<dbReference type="Gene3D" id="1.10.8.350">
    <property type="entry name" value="Bacterial muramidase"/>
    <property type="match status" value="1"/>
</dbReference>
<dbReference type="Pfam" id="PF13406">
    <property type="entry name" value="SLT_2"/>
    <property type="match status" value="1"/>
</dbReference>
<organism evidence="3 4">
    <name type="scientific">Sphingosinicella rhizophila</name>
    <dbReference type="NCBI Taxonomy" id="3050082"/>
    <lineage>
        <taxon>Bacteria</taxon>
        <taxon>Pseudomonadati</taxon>
        <taxon>Pseudomonadota</taxon>
        <taxon>Alphaproteobacteria</taxon>
        <taxon>Sphingomonadales</taxon>
        <taxon>Sphingosinicellaceae</taxon>
        <taxon>Sphingosinicella</taxon>
    </lineage>
</organism>
<dbReference type="PANTHER" id="PTHR30163">
    <property type="entry name" value="MEMBRANE-BOUND LYTIC MUREIN TRANSGLYCOSYLASE B"/>
    <property type="match status" value="1"/>
</dbReference>
<dbReference type="NCBIfam" id="TIGR02283">
    <property type="entry name" value="MltB_2"/>
    <property type="match status" value="1"/>
</dbReference>
<name>A0ABU3Q2N9_9SPHN</name>
<protein>
    <submittedName>
        <fullName evidence="3">Lytic murein transglycosylase</fullName>
    </submittedName>
</protein>
<reference evidence="3 4" key="1">
    <citation type="submission" date="2023-05" db="EMBL/GenBank/DDBJ databases">
        <authorList>
            <person name="Guo Y."/>
        </authorList>
    </citation>
    <scope>NUCLEOTIDE SEQUENCE [LARGE SCALE GENOMIC DNA]</scope>
    <source>
        <strain evidence="3 4">GR2756</strain>
    </source>
</reference>
<dbReference type="InterPro" id="IPR023346">
    <property type="entry name" value="Lysozyme-like_dom_sf"/>
</dbReference>
<dbReference type="RefSeq" id="WP_315723064.1">
    <property type="nucleotide sequence ID" value="NZ_JAVUPU010000001.1"/>
</dbReference>
<sequence>MRIFNRVAVIALAASLPWTGLALSGAASAQSQTYTDEGFRAYLPQLRAQALAAGVDRQTVDSIFASLSFSARTVELDRAQPGGSAGSSAIPPFAPYRERHVNAALISRGRDRYASNTGQLNAIARRYGVTPSVLVAIWGHETSYGAVTGDFDLLNSLASLAYEGRRRDLFAGEFIATLKLIDRGIPRSRLVGSWAGATGYPQFLPSVYLRLAVDGDGDGRSDIWRSQPDALASIANYLSNAGWKPNVPWGVAVRVPDGYDRSGMANRLSSPRCPRVHERHSRWLSIGEWRRLGIVPLGARVPADSEMASLLEPDGPGKTAYLLTTNYRTILDYNCSNFYALSVGLLADAVSR</sequence>
<proteinExistence type="predicted"/>
<dbReference type="Proteomes" id="UP001259572">
    <property type="component" value="Unassembled WGS sequence"/>
</dbReference>
<feature type="signal peptide" evidence="1">
    <location>
        <begin position="1"/>
        <end position="29"/>
    </location>
</feature>
<accession>A0ABU3Q2N9</accession>
<gene>
    <name evidence="3" type="ORF">RQX22_01725</name>
</gene>
<evidence type="ECO:0000259" key="2">
    <source>
        <dbReference type="Pfam" id="PF13406"/>
    </source>
</evidence>
<keyword evidence="4" id="KW-1185">Reference proteome</keyword>
<dbReference type="InterPro" id="IPR011970">
    <property type="entry name" value="MltB_2"/>
</dbReference>
<dbReference type="EMBL" id="JAVUPU010000001">
    <property type="protein sequence ID" value="MDT9597667.1"/>
    <property type="molecule type" value="Genomic_DNA"/>
</dbReference>
<dbReference type="PANTHER" id="PTHR30163:SF8">
    <property type="entry name" value="LYTIC MUREIN TRANSGLYCOSYLASE"/>
    <property type="match status" value="1"/>
</dbReference>
<comment type="caution">
    <text evidence="3">The sequence shown here is derived from an EMBL/GenBank/DDBJ whole genome shotgun (WGS) entry which is preliminary data.</text>
</comment>
<feature type="chain" id="PRO_5045371798" evidence="1">
    <location>
        <begin position="30"/>
        <end position="352"/>
    </location>
</feature>